<dbReference type="EMBL" id="JAOZEV010000020">
    <property type="protein sequence ID" value="MCV9934300.1"/>
    <property type="molecule type" value="Genomic_DNA"/>
</dbReference>
<reference evidence="2" key="1">
    <citation type="submission" date="2022-10" db="EMBL/GenBank/DDBJ databases">
        <title>Two novel species of Flavobacterium.</title>
        <authorList>
            <person name="Liu Q."/>
            <person name="Xin Y.-H."/>
        </authorList>
    </citation>
    <scope>NUCLEOTIDE SEQUENCE</scope>
    <source>
        <strain evidence="2">LS1R47</strain>
    </source>
</reference>
<comment type="caution">
    <text evidence="2">The sequence shown here is derived from an EMBL/GenBank/DDBJ whole genome shotgun (WGS) entry which is preliminary data.</text>
</comment>
<evidence type="ECO:0008006" key="4">
    <source>
        <dbReference type="Google" id="ProtNLM"/>
    </source>
</evidence>
<keyword evidence="1" id="KW-1133">Transmembrane helix</keyword>
<keyword evidence="1" id="KW-0812">Transmembrane</keyword>
<sequence length="129" mass="14640">MINIDVKHIAISVMLFVSMKEIFNGIDIINLDGGLVNIFLEWGFSTKGVISLGIITIMGGVLLLIPYTFVWANCLIASKSFLVVFLYLLDSNIKAAFWEFPLLFLIVVMIYFKYPFSKQYKIIKILSCS</sequence>
<dbReference type="AlphaFoldDB" id="A0A9X3C9V6"/>
<organism evidence="2 3">
    <name type="scientific">Flavobacterium frigoritolerans</name>
    <dbReference type="NCBI Taxonomy" id="2987686"/>
    <lineage>
        <taxon>Bacteria</taxon>
        <taxon>Pseudomonadati</taxon>
        <taxon>Bacteroidota</taxon>
        <taxon>Flavobacteriia</taxon>
        <taxon>Flavobacteriales</taxon>
        <taxon>Flavobacteriaceae</taxon>
        <taxon>Flavobacterium</taxon>
    </lineage>
</organism>
<accession>A0A9X3C9V6</accession>
<evidence type="ECO:0000313" key="3">
    <source>
        <dbReference type="Proteomes" id="UP001151133"/>
    </source>
</evidence>
<gene>
    <name evidence="2" type="ORF">OIU80_18635</name>
</gene>
<evidence type="ECO:0000313" key="2">
    <source>
        <dbReference type="EMBL" id="MCV9934300.1"/>
    </source>
</evidence>
<keyword evidence="3" id="KW-1185">Reference proteome</keyword>
<proteinExistence type="predicted"/>
<name>A0A9X3C9V6_9FLAO</name>
<feature type="transmembrane region" description="Helical" evidence="1">
    <location>
        <begin position="95"/>
        <end position="114"/>
    </location>
</feature>
<keyword evidence="1" id="KW-0472">Membrane</keyword>
<protein>
    <recommendedName>
        <fullName evidence="4">DoxX-like protein</fullName>
    </recommendedName>
</protein>
<dbReference type="Proteomes" id="UP001151133">
    <property type="component" value="Unassembled WGS sequence"/>
</dbReference>
<dbReference type="RefSeq" id="WP_264288482.1">
    <property type="nucleotide sequence ID" value="NZ_JAOZEV010000020.1"/>
</dbReference>
<evidence type="ECO:0000256" key="1">
    <source>
        <dbReference type="SAM" id="Phobius"/>
    </source>
</evidence>
<feature type="transmembrane region" description="Helical" evidence="1">
    <location>
        <begin position="48"/>
        <end position="65"/>
    </location>
</feature>